<dbReference type="PANTHER" id="PTHR30566:SF25">
    <property type="entry name" value="INNER MEMBRANE PROTEIN"/>
    <property type="match status" value="1"/>
</dbReference>
<keyword evidence="3 5" id="KW-1133">Transmembrane helix</keyword>
<dbReference type="GO" id="GO:0055085">
    <property type="term" value="P:transmembrane transport"/>
    <property type="evidence" value="ECO:0007669"/>
    <property type="project" value="InterPro"/>
</dbReference>
<dbReference type="Gene3D" id="2.30.30.60">
    <property type="match status" value="1"/>
</dbReference>
<name>A0A0F0LKG5_9MICO</name>
<feature type="transmembrane region" description="Helical" evidence="5">
    <location>
        <begin position="46"/>
        <end position="66"/>
    </location>
</feature>
<dbReference type="InterPro" id="IPR023408">
    <property type="entry name" value="MscS_beta-dom_sf"/>
</dbReference>
<feature type="transmembrane region" description="Helical" evidence="5">
    <location>
        <begin position="78"/>
        <end position="103"/>
    </location>
</feature>
<dbReference type="InterPro" id="IPR000595">
    <property type="entry name" value="cNMP-bd_dom"/>
</dbReference>
<dbReference type="RefSeq" id="WP_045271554.1">
    <property type="nucleotide sequence ID" value="NZ_JYIX01000032.1"/>
</dbReference>
<evidence type="ECO:0000256" key="5">
    <source>
        <dbReference type="SAM" id="Phobius"/>
    </source>
</evidence>
<sequence length="475" mass="50677">MGGLFQQGWTWWLIGLAVGVPVLLVGLTELLGALRRRGNPMAKPVALLRNAVVPAGALFALLVFAIGQKDDGYVWVRVVATVFGFLLILLVLSAFNVVLFANAEEGSWRRRVPSIFVEIARLVLVVVGLAMLFSWVWDADVGGLFTALGVTSIVIGLALQNAAGGVVSGLLLLFEQPFKIGDWLDTGGVKGRVVGVNWRAVHIDTGSGIQIVPNSTLSGASFTNMSEPAGPYYATASMSFSTDDPPQEVMALLVQLADGLPMRWREERASAEYAGSAKYTVSIPIAAPAEASAALSLYLSWLWYAARRRGFALDGDATDPIAEPAMLDAAIEEAAPVLHLDEAGRDLVRNGAKLQRYGIGEVVLSAGIVPNEVRLILSGRVVMQFETGDARIPVGEAGPRELIGQTALTRERTTVTIAAVEVLTVLRIPLAVIDELIRVHPRLAAEIGESLELKRAAAAEAIAALGLPRGEIRPR</sequence>
<evidence type="ECO:0000256" key="1">
    <source>
        <dbReference type="ARBA" id="ARBA00004370"/>
    </source>
</evidence>
<dbReference type="STRING" id="582680.RS86_01445"/>
<dbReference type="InterPro" id="IPR010920">
    <property type="entry name" value="LSM_dom_sf"/>
</dbReference>
<accession>A0A0F0LKG5</accession>
<evidence type="ECO:0000256" key="4">
    <source>
        <dbReference type="ARBA" id="ARBA00023136"/>
    </source>
</evidence>
<dbReference type="EMBL" id="JYIX01000032">
    <property type="protein sequence ID" value="KJL33648.1"/>
    <property type="molecule type" value="Genomic_DNA"/>
</dbReference>
<evidence type="ECO:0000256" key="3">
    <source>
        <dbReference type="ARBA" id="ARBA00022989"/>
    </source>
</evidence>
<dbReference type="Gene3D" id="1.10.287.1260">
    <property type="match status" value="1"/>
</dbReference>
<keyword evidence="8" id="KW-1185">Reference proteome</keyword>
<evidence type="ECO:0000259" key="6">
    <source>
        <dbReference type="PROSITE" id="PS50042"/>
    </source>
</evidence>
<comment type="subcellular location">
    <subcellularLocation>
        <location evidence="1">Membrane</location>
    </subcellularLocation>
</comment>
<dbReference type="InterPro" id="IPR018490">
    <property type="entry name" value="cNMP-bd_dom_sf"/>
</dbReference>
<proteinExistence type="predicted"/>
<dbReference type="SUPFAM" id="SSF51206">
    <property type="entry name" value="cAMP-binding domain-like"/>
    <property type="match status" value="1"/>
</dbReference>
<feature type="transmembrane region" description="Helical" evidence="5">
    <location>
        <begin position="115"/>
        <end position="137"/>
    </location>
</feature>
<feature type="domain" description="Cyclic nucleotide-binding" evidence="6">
    <location>
        <begin position="336"/>
        <end position="434"/>
    </location>
</feature>
<dbReference type="GO" id="GO:0016020">
    <property type="term" value="C:membrane"/>
    <property type="evidence" value="ECO:0007669"/>
    <property type="project" value="UniProtKB-SubCell"/>
</dbReference>
<dbReference type="PROSITE" id="PS50042">
    <property type="entry name" value="CNMP_BINDING_3"/>
    <property type="match status" value="1"/>
</dbReference>
<keyword evidence="4 5" id="KW-0472">Membrane</keyword>
<evidence type="ECO:0000313" key="7">
    <source>
        <dbReference type="EMBL" id="KJL33648.1"/>
    </source>
</evidence>
<gene>
    <name evidence="7" type="primary">mscS</name>
    <name evidence="7" type="ORF">RS86_01445</name>
</gene>
<dbReference type="InterPro" id="IPR006685">
    <property type="entry name" value="MscS_channel_2nd"/>
</dbReference>
<dbReference type="AlphaFoldDB" id="A0A0F0LKG5"/>
<keyword evidence="2 5" id="KW-0812">Transmembrane</keyword>
<feature type="transmembrane region" description="Helical" evidence="5">
    <location>
        <begin position="12"/>
        <end position="34"/>
    </location>
</feature>
<dbReference type="Pfam" id="PF00027">
    <property type="entry name" value="cNMP_binding"/>
    <property type="match status" value="1"/>
</dbReference>
<evidence type="ECO:0000313" key="8">
    <source>
        <dbReference type="Proteomes" id="UP000033740"/>
    </source>
</evidence>
<dbReference type="InterPro" id="IPR014710">
    <property type="entry name" value="RmlC-like_jellyroll"/>
</dbReference>
<dbReference type="SUPFAM" id="SSF50182">
    <property type="entry name" value="Sm-like ribonucleoproteins"/>
    <property type="match status" value="1"/>
</dbReference>
<feature type="transmembrane region" description="Helical" evidence="5">
    <location>
        <begin position="143"/>
        <end position="174"/>
    </location>
</feature>
<comment type="caution">
    <text evidence="7">The sequence shown here is derived from an EMBL/GenBank/DDBJ whole genome shotgun (WGS) entry which is preliminary data.</text>
</comment>
<dbReference type="Gene3D" id="2.60.120.10">
    <property type="entry name" value="Jelly Rolls"/>
    <property type="match status" value="1"/>
</dbReference>
<dbReference type="Proteomes" id="UP000033740">
    <property type="component" value="Unassembled WGS sequence"/>
</dbReference>
<reference evidence="7 8" key="1">
    <citation type="submission" date="2015-02" db="EMBL/GenBank/DDBJ databases">
        <title>Draft genome sequences of ten Microbacterium spp. with emphasis on heavy metal contaminated environments.</title>
        <authorList>
            <person name="Corretto E."/>
        </authorList>
    </citation>
    <scope>NUCLEOTIDE SEQUENCE [LARGE SCALE GENOMIC DNA]</scope>
    <source>
        <strain evidence="7 8">ARN176</strain>
    </source>
</reference>
<dbReference type="PANTHER" id="PTHR30566">
    <property type="entry name" value="YNAI-RELATED MECHANOSENSITIVE ION CHANNEL"/>
    <property type="match status" value="1"/>
</dbReference>
<protein>
    <submittedName>
        <fullName evidence="7">Small-conductance mechanosensitive channel</fullName>
    </submittedName>
</protein>
<dbReference type="CDD" id="cd00038">
    <property type="entry name" value="CAP_ED"/>
    <property type="match status" value="1"/>
</dbReference>
<dbReference type="Pfam" id="PF00924">
    <property type="entry name" value="MS_channel_2nd"/>
    <property type="match status" value="1"/>
</dbReference>
<organism evidence="7 8">
    <name type="scientific">Microbacterium azadirachtae</name>
    <dbReference type="NCBI Taxonomy" id="582680"/>
    <lineage>
        <taxon>Bacteria</taxon>
        <taxon>Bacillati</taxon>
        <taxon>Actinomycetota</taxon>
        <taxon>Actinomycetes</taxon>
        <taxon>Micrococcales</taxon>
        <taxon>Microbacteriaceae</taxon>
        <taxon>Microbacterium</taxon>
    </lineage>
</organism>
<evidence type="ECO:0000256" key="2">
    <source>
        <dbReference type="ARBA" id="ARBA00022692"/>
    </source>
</evidence>
<dbReference type="PATRIC" id="fig|582680.6.peg.1483"/>